<dbReference type="EMBL" id="CAMXCT020001524">
    <property type="protein sequence ID" value="CAL1144251.1"/>
    <property type="molecule type" value="Genomic_DNA"/>
</dbReference>
<dbReference type="AlphaFoldDB" id="A0A9P1FWN3"/>
<feature type="compositionally biased region" description="Low complexity" evidence="1">
    <location>
        <begin position="605"/>
        <end position="620"/>
    </location>
</feature>
<evidence type="ECO:0000313" key="5">
    <source>
        <dbReference type="Proteomes" id="UP001152797"/>
    </source>
</evidence>
<dbReference type="Proteomes" id="UP001152797">
    <property type="component" value="Unassembled WGS sequence"/>
</dbReference>
<protein>
    <submittedName>
        <fullName evidence="4">Copia protein</fullName>
    </submittedName>
</protein>
<feature type="compositionally biased region" description="Basic and acidic residues" evidence="1">
    <location>
        <begin position="639"/>
        <end position="650"/>
    </location>
</feature>
<dbReference type="EMBL" id="CAMXCT030001524">
    <property type="protein sequence ID" value="CAL4778188.1"/>
    <property type="molecule type" value="Genomic_DNA"/>
</dbReference>
<keyword evidence="5" id="KW-1185">Reference proteome</keyword>
<evidence type="ECO:0000313" key="4">
    <source>
        <dbReference type="EMBL" id="CAL4778188.1"/>
    </source>
</evidence>
<reference evidence="2" key="1">
    <citation type="submission" date="2022-10" db="EMBL/GenBank/DDBJ databases">
        <authorList>
            <person name="Chen Y."/>
            <person name="Dougan E. K."/>
            <person name="Chan C."/>
            <person name="Rhodes N."/>
            <person name="Thang M."/>
        </authorList>
    </citation>
    <scope>NUCLEOTIDE SEQUENCE</scope>
</reference>
<feature type="non-terminal residue" evidence="2">
    <location>
        <position position="751"/>
    </location>
</feature>
<gene>
    <name evidence="2" type="ORF">C1SCF055_LOCUS17827</name>
</gene>
<organism evidence="2">
    <name type="scientific">Cladocopium goreaui</name>
    <dbReference type="NCBI Taxonomy" id="2562237"/>
    <lineage>
        <taxon>Eukaryota</taxon>
        <taxon>Sar</taxon>
        <taxon>Alveolata</taxon>
        <taxon>Dinophyceae</taxon>
        <taxon>Suessiales</taxon>
        <taxon>Symbiodiniaceae</taxon>
        <taxon>Cladocopium</taxon>
    </lineage>
</organism>
<evidence type="ECO:0000313" key="2">
    <source>
        <dbReference type="EMBL" id="CAI3990876.1"/>
    </source>
</evidence>
<reference evidence="3" key="2">
    <citation type="submission" date="2024-04" db="EMBL/GenBank/DDBJ databases">
        <authorList>
            <person name="Chen Y."/>
            <person name="Shah S."/>
            <person name="Dougan E. K."/>
            <person name="Thang M."/>
            <person name="Chan C."/>
        </authorList>
    </citation>
    <scope>NUCLEOTIDE SEQUENCE [LARGE SCALE GENOMIC DNA]</scope>
</reference>
<feature type="region of interest" description="Disordered" evidence="1">
    <location>
        <begin position="29"/>
        <end position="55"/>
    </location>
</feature>
<comment type="caution">
    <text evidence="2">The sequence shown here is derived from an EMBL/GenBank/DDBJ whole genome shotgun (WGS) entry which is preliminary data.</text>
</comment>
<evidence type="ECO:0000256" key="1">
    <source>
        <dbReference type="SAM" id="MobiDB-lite"/>
    </source>
</evidence>
<sequence>VGGFRQLPRLERLARGLGEESSHVEGFAVADSRGEGSSGAGGSVPDGIPSLEPDGAPVVPGSGLNLFGDYVGDWLQEPHDTVEDSHSPYVPVTLEMPEAEIVDDAEEDVRVFEGREAQAFQRAVFEQGMSRRPLACWLAILEGCSFSGQVGGYVLSKLTEKDRSGALICTRDACGIRSPNTVMKRGRDLQAYIKWTAERSVHWWPLQEATIRQWRKQVRGQEAHGAGSSIGCRRGQTLGVAAALREEHPGLQVLDKNFLGCLLLALYSRARWGDLSCMQAVQFDIIDAPSGPFGFIEAEAKTRIHKTSNTEERKAMYMPYVAPVVGLGEAPWGIAWQDVLWELGLLDQGEPFGPICRTPSADGNFTKSALTSEEAQVHARAPCFEREENSMACYSRDFLSKPLRELCGLLLNIKVGSPSLVASDEVTGQDFDPNFKEKELEMEDGGGANQNEWHGFADPSSVDGEAFVMSASSDEPAGRCRLGTAQGSSRCRFAGCTAMASRQADFNCSLSSELDTMEAMTRRSLASDAAGLIYEYETFQKWVQSLFQLLRQACPPGFKAPGVSQLLRADRRAFVRMQELTREGIKPRPPLHPVATGRKEAGMNPAPGRQGQAKAARRGAMSARPKGVMRSTPTAPAQRSDKVGGKENPSKSRLPTANQFRCKLRAMMKLMAATHFLLHTAFRRIGEVHNDPGAIAHGSEPGKPLPVFTDGLNAEEKAIPFGIGIEFCSGTAGLTAQLGRLGMKNLVWTMW</sequence>
<accession>A0A9P1FWN3</accession>
<evidence type="ECO:0000313" key="3">
    <source>
        <dbReference type="EMBL" id="CAL1144251.1"/>
    </source>
</evidence>
<feature type="non-terminal residue" evidence="2">
    <location>
        <position position="1"/>
    </location>
</feature>
<proteinExistence type="predicted"/>
<name>A0A9P1FWN3_9DINO</name>
<feature type="region of interest" description="Disordered" evidence="1">
    <location>
        <begin position="582"/>
        <end position="656"/>
    </location>
</feature>
<dbReference type="EMBL" id="CAMXCT010001524">
    <property type="protein sequence ID" value="CAI3990876.1"/>
    <property type="molecule type" value="Genomic_DNA"/>
</dbReference>